<keyword evidence="2" id="KW-0489">Methyltransferase</keyword>
<feature type="domain" description="Methyltransferase type 11" evidence="1">
    <location>
        <begin position="32"/>
        <end position="140"/>
    </location>
</feature>
<keyword evidence="2" id="KW-0808">Transferase</keyword>
<comment type="caution">
    <text evidence="2">The sequence shown here is derived from an EMBL/GenBank/DDBJ whole genome shotgun (WGS) entry which is preliminary data.</text>
</comment>
<dbReference type="OrthoDB" id="3647at2759"/>
<keyword evidence="3" id="KW-1185">Reference proteome</keyword>
<accession>A0A2K3QPQ6</accession>
<evidence type="ECO:0000313" key="3">
    <source>
        <dbReference type="Proteomes" id="UP000236621"/>
    </source>
</evidence>
<sequence length="190" mass="20779">MSVSFQKTVGALEREVRASVDFIGVEKGGPLLDYACGNGALSSALGDDFGRCVGIDVSEGMWETCSTKASDAPSASSAHGRIRAQPDFSPDQRIAHVCTLTDPSESSPVAFRARFHHFDDCHVAARRLAQRLRPGGVLFILDPVAHRDTEVVWLHGFTEFENAHGEGRDMVRRALFARGEDAWWESGLCF</sequence>
<dbReference type="GO" id="GO:0032259">
    <property type="term" value="P:methylation"/>
    <property type="evidence" value="ECO:0007669"/>
    <property type="project" value="UniProtKB-KW"/>
</dbReference>
<reference evidence="2 3" key="1">
    <citation type="submission" date="2017-08" db="EMBL/GenBank/DDBJ databases">
        <title>Harnessing the power of phylogenomics to disentangle the directionality and signatures of interkingdom host jumping in the parasitic fungal genus Tolypocladium.</title>
        <authorList>
            <person name="Quandt C.A."/>
            <person name="Patterson W."/>
            <person name="Spatafora J.W."/>
        </authorList>
    </citation>
    <scope>NUCLEOTIDE SEQUENCE [LARGE SCALE GENOMIC DNA]</scope>
    <source>
        <strain evidence="2 3">CBS 113982</strain>
    </source>
</reference>
<dbReference type="STRING" id="45235.A0A2K3QPQ6"/>
<name>A0A2K3QPQ6_9HYPO</name>
<protein>
    <submittedName>
        <fullName evidence="2">Methyltransferase</fullName>
    </submittedName>
</protein>
<dbReference type="Pfam" id="PF08241">
    <property type="entry name" value="Methyltransf_11"/>
    <property type="match status" value="1"/>
</dbReference>
<proteinExistence type="predicted"/>
<dbReference type="AlphaFoldDB" id="A0A2K3QPQ6"/>
<dbReference type="CDD" id="cd02440">
    <property type="entry name" value="AdoMet_MTases"/>
    <property type="match status" value="1"/>
</dbReference>
<dbReference type="Gene3D" id="3.40.50.150">
    <property type="entry name" value="Vaccinia Virus protein VP39"/>
    <property type="match status" value="1"/>
</dbReference>
<dbReference type="Proteomes" id="UP000236621">
    <property type="component" value="Unassembled WGS sequence"/>
</dbReference>
<dbReference type="GO" id="GO:0008168">
    <property type="term" value="F:methyltransferase activity"/>
    <property type="evidence" value="ECO:0007669"/>
    <property type="project" value="UniProtKB-KW"/>
</dbReference>
<dbReference type="InterPro" id="IPR013216">
    <property type="entry name" value="Methyltransf_11"/>
</dbReference>
<evidence type="ECO:0000259" key="1">
    <source>
        <dbReference type="Pfam" id="PF08241"/>
    </source>
</evidence>
<dbReference type="EMBL" id="NRSZ01000100">
    <property type="protein sequence ID" value="PNY29524.1"/>
    <property type="molecule type" value="Genomic_DNA"/>
</dbReference>
<dbReference type="SUPFAM" id="SSF53335">
    <property type="entry name" value="S-adenosyl-L-methionine-dependent methyltransferases"/>
    <property type="match status" value="1"/>
</dbReference>
<evidence type="ECO:0000313" key="2">
    <source>
        <dbReference type="EMBL" id="PNY29524.1"/>
    </source>
</evidence>
<dbReference type="InterPro" id="IPR029063">
    <property type="entry name" value="SAM-dependent_MTases_sf"/>
</dbReference>
<organism evidence="2 3">
    <name type="scientific">Tolypocladium capitatum</name>
    <dbReference type="NCBI Taxonomy" id="45235"/>
    <lineage>
        <taxon>Eukaryota</taxon>
        <taxon>Fungi</taxon>
        <taxon>Dikarya</taxon>
        <taxon>Ascomycota</taxon>
        <taxon>Pezizomycotina</taxon>
        <taxon>Sordariomycetes</taxon>
        <taxon>Hypocreomycetidae</taxon>
        <taxon>Hypocreales</taxon>
        <taxon>Ophiocordycipitaceae</taxon>
        <taxon>Tolypocladium</taxon>
    </lineage>
</organism>
<gene>
    <name evidence="2" type="ORF">TCAP_00572</name>
</gene>